<dbReference type="Proteomes" id="UP001367508">
    <property type="component" value="Unassembled WGS sequence"/>
</dbReference>
<protein>
    <submittedName>
        <fullName evidence="1">Uncharacterized protein</fullName>
    </submittedName>
</protein>
<reference evidence="1 2" key="1">
    <citation type="submission" date="2024-01" db="EMBL/GenBank/DDBJ databases">
        <title>The genomes of 5 underutilized Papilionoideae crops provide insights into root nodulation and disease resistanc.</title>
        <authorList>
            <person name="Jiang F."/>
        </authorList>
    </citation>
    <scope>NUCLEOTIDE SEQUENCE [LARGE SCALE GENOMIC DNA]</scope>
    <source>
        <strain evidence="1">LVBAO_FW01</strain>
        <tissue evidence="1">Leaves</tissue>
    </source>
</reference>
<dbReference type="AlphaFoldDB" id="A0AAN9L7N2"/>
<name>A0AAN9L7N2_CANGL</name>
<comment type="caution">
    <text evidence="1">The sequence shown here is derived from an EMBL/GenBank/DDBJ whole genome shotgun (WGS) entry which is preliminary data.</text>
</comment>
<keyword evidence="2" id="KW-1185">Reference proteome</keyword>
<organism evidence="1 2">
    <name type="scientific">Canavalia gladiata</name>
    <name type="common">Sword bean</name>
    <name type="synonym">Dolichos gladiatus</name>
    <dbReference type="NCBI Taxonomy" id="3824"/>
    <lineage>
        <taxon>Eukaryota</taxon>
        <taxon>Viridiplantae</taxon>
        <taxon>Streptophyta</taxon>
        <taxon>Embryophyta</taxon>
        <taxon>Tracheophyta</taxon>
        <taxon>Spermatophyta</taxon>
        <taxon>Magnoliopsida</taxon>
        <taxon>eudicotyledons</taxon>
        <taxon>Gunneridae</taxon>
        <taxon>Pentapetalae</taxon>
        <taxon>rosids</taxon>
        <taxon>fabids</taxon>
        <taxon>Fabales</taxon>
        <taxon>Fabaceae</taxon>
        <taxon>Papilionoideae</taxon>
        <taxon>50 kb inversion clade</taxon>
        <taxon>NPAAA clade</taxon>
        <taxon>indigoferoid/millettioid clade</taxon>
        <taxon>Phaseoleae</taxon>
        <taxon>Canavalia</taxon>
    </lineage>
</organism>
<proteinExistence type="predicted"/>
<sequence length="78" mass="8874">MNYLELEVARHCGAEEKIKWQSGKVAKWQSGEWPQDLTASLKDRIYLNSGKKLRVSFSIVFVFGAKELVGTKNERCIG</sequence>
<gene>
    <name evidence="1" type="ORF">VNO77_25167</name>
</gene>
<accession>A0AAN9L7N2</accession>
<evidence type="ECO:0000313" key="1">
    <source>
        <dbReference type="EMBL" id="KAK7330960.1"/>
    </source>
</evidence>
<evidence type="ECO:0000313" key="2">
    <source>
        <dbReference type="Proteomes" id="UP001367508"/>
    </source>
</evidence>
<dbReference type="EMBL" id="JAYMYQ010000005">
    <property type="protein sequence ID" value="KAK7330960.1"/>
    <property type="molecule type" value="Genomic_DNA"/>
</dbReference>